<dbReference type="GO" id="GO:0004622">
    <property type="term" value="F:phosphatidylcholine lysophospholipase activity"/>
    <property type="evidence" value="ECO:0007669"/>
    <property type="project" value="TreeGrafter"/>
</dbReference>
<dbReference type="PROSITE" id="PS51318">
    <property type="entry name" value="TAT"/>
    <property type="match status" value="1"/>
</dbReference>
<protein>
    <submittedName>
        <fullName evidence="3">Lysophospholipase</fullName>
    </submittedName>
</protein>
<evidence type="ECO:0000259" key="2">
    <source>
        <dbReference type="Pfam" id="PF13472"/>
    </source>
</evidence>
<evidence type="ECO:0000256" key="1">
    <source>
        <dbReference type="SAM" id="SignalP"/>
    </source>
</evidence>
<proteinExistence type="predicted"/>
<organism evidence="3 4">
    <name type="scientific">Neolewinella marina</name>
    <dbReference type="NCBI Taxonomy" id="438751"/>
    <lineage>
        <taxon>Bacteria</taxon>
        <taxon>Pseudomonadati</taxon>
        <taxon>Bacteroidota</taxon>
        <taxon>Saprospiria</taxon>
        <taxon>Saprospirales</taxon>
        <taxon>Lewinellaceae</taxon>
        <taxon>Neolewinella</taxon>
    </lineage>
</organism>
<sequence length="249" mass="27859">MPNNRRDFIKNAALLPAALAGSAALPHPAAMPANPPDQLTVLFQGDSITDAGRDRERQEANDYGKMGVGYSLLASAMLVGRYPETELTYYNRGISGNKVYQLDERWEEDALALQPDVVSILIGVNDFWHMLNGKYNGTVEVYHNDFTDLLKRTREALPKVKFIIGEPFIIRGGKAVTDARWKQEFPAYQAAAREVADAFDAAWIPYQRVFDEALEDAPAAHWSHDGVHPSLAGSYIMAEAWMKAFKKLW</sequence>
<gene>
    <name evidence="3" type="ORF">CGL56_17475</name>
</gene>
<dbReference type="Pfam" id="PF13472">
    <property type="entry name" value="Lipase_GDSL_2"/>
    <property type="match status" value="1"/>
</dbReference>
<comment type="caution">
    <text evidence="3">The sequence shown here is derived from an EMBL/GenBank/DDBJ whole genome shotgun (WGS) entry which is preliminary data.</text>
</comment>
<evidence type="ECO:0000313" key="4">
    <source>
        <dbReference type="Proteomes" id="UP000226437"/>
    </source>
</evidence>
<evidence type="ECO:0000313" key="3">
    <source>
        <dbReference type="EMBL" id="PHK97145.1"/>
    </source>
</evidence>
<dbReference type="EMBL" id="PDLO01000012">
    <property type="protein sequence ID" value="PHK97145.1"/>
    <property type="molecule type" value="Genomic_DNA"/>
</dbReference>
<accession>A0A2G0CB02</accession>
<dbReference type="CDD" id="cd01834">
    <property type="entry name" value="SGNH_hydrolase_like_2"/>
    <property type="match status" value="1"/>
</dbReference>
<feature type="signal peptide" evidence="1">
    <location>
        <begin position="1"/>
        <end position="29"/>
    </location>
</feature>
<dbReference type="PANTHER" id="PTHR30383:SF5">
    <property type="entry name" value="SGNH HYDROLASE-TYPE ESTERASE DOMAIN-CONTAINING PROTEIN"/>
    <property type="match status" value="1"/>
</dbReference>
<dbReference type="SUPFAM" id="SSF52266">
    <property type="entry name" value="SGNH hydrolase"/>
    <property type="match status" value="1"/>
</dbReference>
<dbReference type="InterPro" id="IPR013830">
    <property type="entry name" value="SGNH_hydro"/>
</dbReference>
<keyword evidence="4" id="KW-1185">Reference proteome</keyword>
<dbReference type="NCBIfam" id="TIGR01409">
    <property type="entry name" value="TAT_signal_seq"/>
    <property type="match status" value="1"/>
</dbReference>
<dbReference type="PANTHER" id="PTHR30383">
    <property type="entry name" value="THIOESTERASE 1/PROTEASE 1/LYSOPHOSPHOLIPASE L1"/>
    <property type="match status" value="1"/>
</dbReference>
<feature type="chain" id="PRO_5013726629" evidence="1">
    <location>
        <begin position="30"/>
        <end position="249"/>
    </location>
</feature>
<dbReference type="AlphaFoldDB" id="A0A2G0CB02"/>
<dbReference type="InterPro" id="IPR006311">
    <property type="entry name" value="TAT_signal"/>
</dbReference>
<dbReference type="InterPro" id="IPR019546">
    <property type="entry name" value="TAT_signal_bac_arc"/>
</dbReference>
<dbReference type="RefSeq" id="WP_099107879.1">
    <property type="nucleotide sequence ID" value="NZ_JAATJF010000001.1"/>
</dbReference>
<reference evidence="3 4" key="1">
    <citation type="submission" date="2017-10" db="EMBL/GenBank/DDBJ databases">
        <title>The draft genome sequence of Lewinella marina KCTC 32374.</title>
        <authorList>
            <person name="Wang K."/>
        </authorList>
    </citation>
    <scope>NUCLEOTIDE SEQUENCE [LARGE SCALE GENOMIC DNA]</scope>
    <source>
        <strain evidence="3 4">MKG-38</strain>
    </source>
</reference>
<dbReference type="OrthoDB" id="9794725at2"/>
<dbReference type="InterPro" id="IPR036514">
    <property type="entry name" value="SGNH_hydro_sf"/>
</dbReference>
<dbReference type="Proteomes" id="UP000226437">
    <property type="component" value="Unassembled WGS sequence"/>
</dbReference>
<name>A0A2G0CB02_9BACT</name>
<dbReference type="InterPro" id="IPR051532">
    <property type="entry name" value="Ester_Hydrolysis_Enzymes"/>
</dbReference>
<keyword evidence="1" id="KW-0732">Signal</keyword>
<dbReference type="Gene3D" id="3.40.50.1110">
    <property type="entry name" value="SGNH hydrolase"/>
    <property type="match status" value="1"/>
</dbReference>
<feature type="domain" description="SGNH hydrolase-type esterase" evidence="2">
    <location>
        <begin position="45"/>
        <end position="233"/>
    </location>
</feature>